<dbReference type="Proteomes" id="UP000007264">
    <property type="component" value="Unassembled WGS sequence"/>
</dbReference>
<dbReference type="GeneID" id="17041535"/>
<feature type="region of interest" description="Disordered" evidence="1">
    <location>
        <begin position="104"/>
        <end position="125"/>
    </location>
</feature>
<feature type="region of interest" description="Disordered" evidence="1">
    <location>
        <begin position="159"/>
        <end position="192"/>
    </location>
</feature>
<gene>
    <name evidence="2" type="ORF">COCSUDRAFT_65971</name>
</gene>
<organism evidence="2 3">
    <name type="scientific">Coccomyxa subellipsoidea (strain C-169)</name>
    <name type="common">Green microalga</name>
    <dbReference type="NCBI Taxonomy" id="574566"/>
    <lineage>
        <taxon>Eukaryota</taxon>
        <taxon>Viridiplantae</taxon>
        <taxon>Chlorophyta</taxon>
        <taxon>core chlorophytes</taxon>
        <taxon>Trebouxiophyceae</taxon>
        <taxon>Trebouxiophyceae incertae sedis</taxon>
        <taxon>Coccomyxaceae</taxon>
        <taxon>Coccomyxa</taxon>
        <taxon>Coccomyxa subellipsoidea</taxon>
    </lineage>
</organism>
<protein>
    <submittedName>
        <fullName evidence="2">Uncharacterized protein</fullName>
    </submittedName>
</protein>
<dbReference type="KEGG" id="csl:COCSUDRAFT_65971"/>
<keyword evidence="3" id="KW-1185">Reference proteome</keyword>
<dbReference type="RefSeq" id="XP_005648087.1">
    <property type="nucleotide sequence ID" value="XM_005648030.1"/>
</dbReference>
<reference evidence="2 3" key="1">
    <citation type="journal article" date="2012" name="Genome Biol.">
        <title>The genome of the polar eukaryotic microalga coccomyxa subellipsoidea reveals traits of cold adaptation.</title>
        <authorList>
            <person name="Blanc G."/>
            <person name="Agarkova I."/>
            <person name="Grimwood J."/>
            <person name="Kuo A."/>
            <person name="Brueggeman A."/>
            <person name="Dunigan D."/>
            <person name="Gurnon J."/>
            <person name="Ladunga I."/>
            <person name="Lindquist E."/>
            <person name="Lucas S."/>
            <person name="Pangilinan J."/>
            <person name="Proschold T."/>
            <person name="Salamov A."/>
            <person name="Schmutz J."/>
            <person name="Weeks D."/>
            <person name="Yamada T."/>
            <person name="Claverie J.M."/>
            <person name="Grigoriev I."/>
            <person name="Van Etten J."/>
            <person name="Lomsadze A."/>
            <person name="Borodovsky M."/>
        </authorList>
    </citation>
    <scope>NUCLEOTIDE SEQUENCE [LARGE SCALE GENOMIC DNA]</scope>
    <source>
        <strain evidence="2 3">C-169</strain>
    </source>
</reference>
<comment type="caution">
    <text evidence="2">The sequence shown here is derived from an EMBL/GenBank/DDBJ whole genome shotgun (WGS) entry which is preliminary data.</text>
</comment>
<sequence length="192" mass="19798">MSAGAAFYSRVVHPAQLGRATQLGCQCATPADVYSPGLSGRAAFLTEMANGSIPLFVVAILLSAAHLGAAHTSNSKQPGRHMLQFGFNGAAYARPANSRCLVGPGCGEDRNRDSSPTPVPTGRHLLSTVSNADISDAASIGSNENMGRQILQTGFNGAAFARPQRNPSDSSNPSPGNAGTGRHLLQELTGLN</sequence>
<evidence type="ECO:0000313" key="3">
    <source>
        <dbReference type="Proteomes" id="UP000007264"/>
    </source>
</evidence>
<dbReference type="AlphaFoldDB" id="I0YYS4"/>
<dbReference type="EMBL" id="AGSI01000007">
    <property type="protein sequence ID" value="EIE23543.1"/>
    <property type="molecule type" value="Genomic_DNA"/>
</dbReference>
<evidence type="ECO:0000313" key="2">
    <source>
        <dbReference type="EMBL" id="EIE23543.1"/>
    </source>
</evidence>
<evidence type="ECO:0000256" key="1">
    <source>
        <dbReference type="SAM" id="MobiDB-lite"/>
    </source>
</evidence>
<accession>I0YYS4</accession>
<proteinExistence type="predicted"/>
<feature type="compositionally biased region" description="Low complexity" evidence="1">
    <location>
        <begin position="166"/>
        <end position="177"/>
    </location>
</feature>
<name>I0YYS4_COCSC</name>